<comment type="caution">
    <text evidence="2">The sequence shown here is derived from an EMBL/GenBank/DDBJ whole genome shotgun (WGS) entry which is preliminary data.</text>
</comment>
<dbReference type="AlphaFoldDB" id="A0A133XVJ5"/>
<proteinExistence type="predicted"/>
<accession>A0A133XVJ5</accession>
<dbReference type="PATRIC" id="fig|1393034.3.peg.563"/>
<reference evidence="3" key="1">
    <citation type="submission" date="2016-01" db="EMBL/GenBank/DDBJ databases">
        <authorList>
            <person name="Mitreva M."/>
            <person name="Pepin K.H."/>
            <person name="Mihindukulasuriya K.A."/>
            <person name="Fulton R."/>
            <person name="Fronick C."/>
            <person name="O'Laughlin M."/>
            <person name="Miner T."/>
            <person name="Herter B."/>
            <person name="Rosa B.A."/>
            <person name="Cordes M."/>
            <person name="Tomlinson C."/>
            <person name="Wollam A."/>
            <person name="Palsikar V.B."/>
            <person name="Mardis E.R."/>
            <person name="Wilson R.K."/>
        </authorList>
    </citation>
    <scope>NUCLEOTIDE SEQUENCE [LARGE SCALE GENOMIC DNA]</scope>
    <source>
        <strain evidence="3">DNF00019</strain>
    </source>
</reference>
<name>A0A133XVJ5_9ACTN</name>
<evidence type="ECO:0000256" key="1">
    <source>
        <dbReference type="SAM" id="MobiDB-lite"/>
    </source>
</evidence>
<keyword evidence="3" id="KW-1185">Reference proteome</keyword>
<feature type="compositionally biased region" description="Polar residues" evidence="1">
    <location>
        <begin position="59"/>
        <end position="71"/>
    </location>
</feature>
<dbReference type="Proteomes" id="UP000070675">
    <property type="component" value="Unassembled WGS sequence"/>
</dbReference>
<organism evidence="2 3">
    <name type="scientific">Atopobium deltae</name>
    <dbReference type="NCBI Taxonomy" id="1393034"/>
    <lineage>
        <taxon>Bacteria</taxon>
        <taxon>Bacillati</taxon>
        <taxon>Actinomycetota</taxon>
        <taxon>Coriobacteriia</taxon>
        <taxon>Coriobacteriales</taxon>
        <taxon>Atopobiaceae</taxon>
        <taxon>Atopobium</taxon>
    </lineage>
</organism>
<feature type="region of interest" description="Disordered" evidence="1">
    <location>
        <begin position="49"/>
        <end position="71"/>
    </location>
</feature>
<gene>
    <name evidence="2" type="ORF">HMPREF3192_00581</name>
</gene>
<protein>
    <submittedName>
        <fullName evidence="2">Uncharacterized protein</fullName>
    </submittedName>
</protein>
<evidence type="ECO:0000313" key="2">
    <source>
        <dbReference type="EMBL" id="KXB34968.1"/>
    </source>
</evidence>
<evidence type="ECO:0000313" key="3">
    <source>
        <dbReference type="Proteomes" id="UP000070675"/>
    </source>
</evidence>
<sequence>MPLNDATSRFIGFGDKSWDNFKNHFQTQSIEFLFLSQGARRAAFGGSISPKNARFETQPPLSLQTTSFNSK</sequence>
<dbReference type="EMBL" id="LSCR01000007">
    <property type="protein sequence ID" value="KXB34968.1"/>
    <property type="molecule type" value="Genomic_DNA"/>
</dbReference>